<evidence type="ECO:0000256" key="1">
    <source>
        <dbReference type="SAM" id="MobiDB-lite"/>
    </source>
</evidence>
<sequence>MGYQFTVYDWSMFKTPSDLSEANLTGDVQANDSAARHYDASKPSWVNQEFKFGGGDGTSIVINDDDSHFDDGYVEEGGAQTLAQAVTINGVTYPAGAVLENEFSLIDASGKEVYVLRIDGQNVGFVYPAEEQPKAGESFSATSSRNGDAMDSADGESSSVRYAETDTRPGVVDGTSGD</sequence>
<organism evidence="2">
    <name type="scientific">marine sediment metagenome</name>
    <dbReference type="NCBI Taxonomy" id="412755"/>
    <lineage>
        <taxon>unclassified sequences</taxon>
        <taxon>metagenomes</taxon>
        <taxon>ecological metagenomes</taxon>
    </lineage>
</organism>
<protein>
    <submittedName>
        <fullName evidence="2">Uncharacterized protein</fullName>
    </submittedName>
</protein>
<accession>A0A0F9HZU1</accession>
<feature type="region of interest" description="Disordered" evidence="1">
    <location>
        <begin position="132"/>
        <end position="178"/>
    </location>
</feature>
<dbReference type="EMBL" id="LAZR01020910">
    <property type="protein sequence ID" value="KKL87170.1"/>
    <property type="molecule type" value="Genomic_DNA"/>
</dbReference>
<feature type="non-terminal residue" evidence="2">
    <location>
        <position position="178"/>
    </location>
</feature>
<proteinExistence type="predicted"/>
<gene>
    <name evidence="2" type="ORF">LCGC14_1937360</name>
</gene>
<dbReference type="AlphaFoldDB" id="A0A0F9HZU1"/>
<evidence type="ECO:0000313" key="2">
    <source>
        <dbReference type="EMBL" id="KKL87170.1"/>
    </source>
</evidence>
<reference evidence="2" key="1">
    <citation type="journal article" date="2015" name="Nature">
        <title>Complex archaea that bridge the gap between prokaryotes and eukaryotes.</title>
        <authorList>
            <person name="Spang A."/>
            <person name="Saw J.H."/>
            <person name="Jorgensen S.L."/>
            <person name="Zaremba-Niedzwiedzka K."/>
            <person name="Martijn J."/>
            <person name="Lind A.E."/>
            <person name="van Eijk R."/>
            <person name="Schleper C."/>
            <person name="Guy L."/>
            <person name="Ettema T.J."/>
        </authorList>
    </citation>
    <scope>NUCLEOTIDE SEQUENCE</scope>
</reference>
<name>A0A0F9HZU1_9ZZZZ</name>
<comment type="caution">
    <text evidence="2">The sequence shown here is derived from an EMBL/GenBank/DDBJ whole genome shotgun (WGS) entry which is preliminary data.</text>
</comment>